<keyword evidence="1" id="KW-0175">Coiled coil</keyword>
<dbReference type="EMBL" id="JAECZO010000020">
    <property type="protein sequence ID" value="KAK7201817.1"/>
    <property type="molecule type" value="Genomic_DNA"/>
</dbReference>
<evidence type="ECO:0000259" key="3">
    <source>
        <dbReference type="Pfam" id="PF15739"/>
    </source>
</evidence>
<feature type="compositionally biased region" description="Basic and acidic residues" evidence="2">
    <location>
        <begin position="12"/>
        <end position="22"/>
    </location>
</feature>
<feature type="region of interest" description="Disordered" evidence="2">
    <location>
        <begin position="327"/>
        <end position="358"/>
    </location>
</feature>
<protein>
    <recommendedName>
        <fullName evidence="3">Translin-associated factor X-interacting protein 1 N-terminal domain-containing protein</fullName>
    </recommendedName>
</protein>
<feature type="domain" description="Translin-associated factor X-interacting protein 1 N-terminal" evidence="3">
    <location>
        <begin position="125"/>
        <end position="232"/>
    </location>
</feature>
<reference evidence="4 5" key="1">
    <citation type="journal article" date="2021" name="MBio">
        <title>A New Model Trypanosomatid, Novymonas esmeraldas: Genomic Perception of Its 'Candidatus Pandoraea novymonadis' Endosymbiont.</title>
        <authorList>
            <person name="Zakharova A."/>
            <person name="Saura A."/>
            <person name="Butenko A."/>
            <person name="Podesvova L."/>
            <person name="Warmusova S."/>
            <person name="Kostygov A.Y."/>
            <person name="Nenarokova A."/>
            <person name="Lukes J."/>
            <person name="Opperdoes F.R."/>
            <person name="Yurchenko V."/>
        </authorList>
    </citation>
    <scope>NUCLEOTIDE SEQUENCE [LARGE SCALE GENOMIC DNA]</scope>
    <source>
        <strain evidence="4 5">E262AT.01</strain>
    </source>
</reference>
<sequence length="743" mass="81632">MLDSSGQPRAVVHNERAPRKDGGAALQARRQPYGRGTPALDRGSYQLAPLDRALAATVAAADVPTPAPTASLPLVLSSALPTRHRVLSNVSTGGPVQMWPAAVSSRQRRRQAALESKAPLALQLEAFIRREHQQYLREHPMCARADCLHIFREVFNTFVNHFSEYKGILSVIRDEYDAALSEMAEKVKQMQVEYLESQSDRELHALELMQLKESMNATISNQKAQLSATQELVHAMRDQLTAAEHANSLLTLEMEQKRKTHMEAQQQVKLLSHAMIEESARTAAARETTHRMEKESQLQEARIKVLKENVAELEGFLRQQTYAQMEGHPAPNTSEVPPFALSASSSSPTAWQRRDGSDAAAGSFSKHIVSQLLARIDALEMRLAMAGTGTVAAPPAGPPSRPASRSAAVEGAASSAAAAPAAVVVVRPLADAALPVMREWLQREGVGEAEVEATDIIVPPGRAAAEAMGFLAVTAPVKHRHLSLAVAVRLIESMWVARTLTPDTPSRLPAFFLEWLRLQSGDATEAKALGVNILDTCLHNIHHPDCRALLAVIKGFLPEELVHLCRRRLDHLRRSTATSAATLHDKMAFDAFFAEVRAVCPEKSLANMLHLRFVLFRCRTDAGEVDLSRVLSNDAYFVMLFKQQWVQEVEAFTLRAVEGIRDEGDAKRGLVSLAKAARVLQGLDPVLGEKEVFKYISLACQRPLIDVASAAATMTTPLEAMLTRFRTSVLLYRRSPEDVVLNE</sequence>
<dbReference type="PANTHER" id="PTHR16306:SF0">
    <property type="entry name" value="TRANSLIN-ASSOCIATED FACTOR X-INTERACTING PROTEIN 1"/>
    <property type="match status" value="1"/>
</dbReference>
<dbReference type="GO" id="GO:0005737">
    <property type="term" value="C:cytoplasm"/>
    <property type="evidence" value="ECO:0007669"/>
    <property type="project" value="TreeGrafter"/>
</dbReference>
<dbReference type="PANTHER" id="PTHR16306">
    <property type="entry name" value="TRANSLIN-ASSOCIATED FACTOR X-INTERACTING PROTEIN 1"/>
    <property type="match status" value="1"/>
</dbReference>
<feature type="region of interest" description="Disordered" evidence="2">
    <location>
        <begin position="1"/>
        <end position="40"/>
    </location>
</feature>
<name>A0AAW0F844_9TRYP</name>
<organism evidence="4 5">
    <name type="scientific">Novymonas esmeraldas</name>
    <dbReference type="NCBI Taxonomy" id="1808958"/>
    <lineage>
        <taxon>Eukaryota</taxon>
        <taxon>Discoba</taxon>
        <taxon>Euglenozoa</taxon>
        <taxon>Kinetoplastea</taxon>
        <taxon>Metakinetoplastina</taxon>
        <taxon>Trypanosomatida</taxon>
        <taxon>Trypanosomatidae</taxon>
        <taxon>Novymonas</taxon>
    </lineage>
</organism>
<proteinExistence type="predicted"/>
<gene>
    <name evidence="4" type="ORF">NESM_000248400</name>
</gene>
<keyword evidence="5" id="KW-1185">Reference proteome</keyword>
<evidence type="ECO:0000313" key="4">
    <source>
        <dbReference type="EMBL" id="KAK7201817.1"/>
    </source>
</evidence>
<dbReference type="Pfam" id="PF15739">
    <property type="entry name" value="TSNAXIP1_N"/>
    <property type="match status" value="1"/>
</dbReference>
<evidence type="ECO:0000256" key="1">
    <source>
        <dbReference type="ARBA" id="ARBA00023054"/>
    </source>
</evidence>
<evidence type="ECO:0000256" key="2">
    <source>
        <dbReference type="SAM" id="MobiDB-lite"/>
    </source>
</evidence>
<comment type="caution">
    <text evidence="4">The sequence shown here is derived from an EMBL/GenBank/DDBJ whole genome shotgun (WGS) entry which is preliminary data.</text>
</comment>
<dbReference type="Proteomes" id="UP001430356">
    <property type="component" value="Unassembled WGS sequence"/>
</dbReference>
<accession>A0AAW0F844</accession>
<dbReference type="InterPro" id="IPR032755">
    <property type="entry name" value="TSNAXIP1_N"/>
</dbReference>
<dbReference type="AlphaFoldDB" id="A0AAW0F844"/>
<evidence type="ECO:0000313" key="5">
    <source>
        <dbReference type="Proteomes" id="UP001430356"/>
    </source>
</evidence>
<feature type="compositionally biased region" description="Low complexity" evidence="2">
    <location>
        <begin position="337"/>
        <end position="350"/>
    </location>
</feature>